<sequence>MKPFLPRTAAVFALGSLLFAAPAQAACIDSQTATAARIHQFETMMMVVSLRCSRIGYDMRGTYETMVVAHQAPFGQAATRLRHYLGGDGIDPHSGGFDRYATILGNTYGGGATTLATCQTLDQVAGELAKVPDVRLLAQVAETLIARPKLDEMACAAEH</sequence>
<dbReference type="OrthoDB" id="7507616at2"/>
<comment type="caution">
    <text evidence="2">The sequence shown here is derived from an EMBL/GenBank/DDBJ whole genome shotgun (WGS) entry which is preliminary data.</text>
</comment>
<dbReference type="RefSeq" id="WP_067912716.1">
    <property type="nucleotide sequence ID" value="NZ_KQ954246.1"/>
</dbReference>
<protein>
    <recommendedName>
        <fullName evidence="4">S-adenosyl-L-homocysteine hydrolase</fullName>
    </recommendedName>
</protein>
<accession>A0A117USQ3</accession>
<proteinExistence type="predicted"/>
<dbReference type="EMBL" id="LLZS01000009">
    <property type="protein sequence ID" value="KUR70161.1"/>
    <property type="molecule type" value="Genomic_DNA"/>
</dbReference>
<evidence type="ECO:0000313" key="3">
    <source>
        <dbReference type="Proteomes" id="UP000058012"/>
    </source>
</evidence>
<feature type="chain" id="PRO_5007156881" description="S-adenosyl-L-homocysteine hydrolase" evidence="1">
    <location>
        <begin position="26"/>
        <end position="159"/>
    </location>
</feature>
<gene>
    <name evidence="2" type="ORF">AQZ52_14960</name>
</gene>
<keyword evidence="1" id="KW-0732">Signal</keyword>
<keyword evidence="3" id="KW-1185">Reference proteome</keyword>
<feature type="signal peptide" evidence="1">
    <location>
        <begin position="1"/>
        <end position="25"/>
    </location>
</feature>
<name>A0A117USQ3_9SPHN</name>
<dbReference type="AlphaFoldDB" id="A0A117USQ3"/>
<evidence type="ECO:0000256" key="1">
    <source>
        <dbReference type="SAM" id="SignalP"/>
    </source>
</evidence>
<evidence type="ECO:0000313" key="2">
    <source>
        <dbReference type="EMBL" id="KUR70161.1"/>
    </source>
</evidence>
<dbReference type="Proteomes" id="UP000058012">
    <property type="component" value="Unassembled WGS sequence"/>
</dbReference>
<reference evidence="2 3" key="1">
    <citation type="submission" date="2015-10" db="EMBL/GenBank/DDBJ databases">
        <title>Draft genome sequence of Novosphingobium fuchskuhlense DSM 25065 isolated from a surface water sample of the southwest basin of Lake Grosse Fuchskuhle.</title>
        <authorList>
            <person name="Ruckert C."/>
            <person name="Winkler A."/>
            <person name="Glaeser J."/>
            <person name="Grossart H.-P."/>
            <person name="Kalinowski J."/>
            <person name="Glaeser S."/>
        </authorList>
    </citation>
    <scope>NUCLEOTIDE SEQUENCE [LARGE SCALE GENOMIC DNA]</scope>
    <source>
        <strain evidence="2 3">FNE08-7</strain>
    </source>
</reference>
<evidence type="ECO:0008006" key="4">
    <source>
        <dbReference type="Google" id="ProtNLM"/>
    </source>
</evidence>
<organism evidence="2 3">
    <name type="scientific">Novosphingobium fuchskuhlense</name>
    <dbReference type="NCBI Taxonomy" id="1117702"/>
    <lineage>
        <taxon>Bacteria</taxon>
        <taxon>Pseudomonadati</taxon>
        <taxon>Pseudomonadota</taxon>
        <taxon>Alphaproteobacteria</taxon>
        <taxon>Sphingomonadales</taxon>
        <taxon>Sphingomonadaceae</taxon>
        <taxon>Novosphingobium</taxon>
    </lineage>
</organism>
<dbReference type="STRING" id="1117702.AQZ52_14960"/>